<evidence type="ECO:0000313" key="2">
    <source>
        <dbReference type="EMBL" id="KAF5361428.1"/>
    </source>
</evidence>
<keyword evidence="3" id="KW-1185">Reference proteome</keyword>
<accession>A0A8H5GAM6</accession>
<feature type="domain" description="EVE" evidence="1">
    <location>
        <begin position="4"/>
        <end position="58"/>
    </location>
</feature>
<proteinExistence type="predicted"/>
<dbReference type="InterPro" id="IPR015947">
    <property type="entry name" value="PUA-like_sf"/>
</dbReference>
<evidence type="ECO:0000259" key="1">
    <source>
        <dbReference type="Pfam" id="PF01878"/>
    </source>
</evidence>
<dbReference type="InterPro" id="IPR002740">
    <property type="entry name" value="EVE_domain"/>
</dbReference>
<dbReference type="GO" id="GO:0005634">
    <property type="term" value="C:nucleus"/>
    <property type="evidence" value="ECO:0007669"/>
    <property type="project" value="TreeGrafter"/>
</dbReference>
<dbReference type="EMBL" id="JAACJM010000040">
    <property type="protein sequence ID" value="KAF5361428.1"/>
    <property type="molecule type" value="Genomic_DNA"/>
</dbReference>
<gene>
    <name evidence="2" type="ORF">D9758_006123</name>
</gene>
<dbReference type="PANTHER" id="PTHR14087:SF7">
    <property type="entry name" value="THYMOCYTE NUCLEAR PROTEIN 1"/>
    <property type="match status" value="1"/>
</dbReference>
<dbReference type="OrthoDB" id="41445at2759"/>
<dbReference type="Gene3D" id="3.10.590.10">
    <property type="entry name" value="ph1033 like domains"/>
    <property type="match status" value="1"/>
</dbReference>
<dbReference type="AlphaFoldDB" id="A0A8H5GAM6"/>
<organism evidence="2 3">
    <name type="scientific">Tetrapyrgos nigripes</name>
    <dbReference type="NCBI Taxonomy" id="182062"/>
    <lineage>
        <taxon>Eukaryota</taxon>
        <taxon>Fungi</taxon>
        <taxon>Dikarya</taxon>
        <taxon>Basidiomycota</taxon>
        <taxon>Agaricomycotina</taxon>
        <taxon>Agaricomycetes</taxon>
        <taxon>Agaricomycetidae</taxon>
        <taxon>Agaricales</taxon>
        <taxon>Marasmiineae</taxon>
        <taxon>Marasmiaceae</taxon>
        <taxon>Tetrapyrgos</taxon>
    </lineage>
</organism>
<dbReference type="Proteomes" id="UP000559256">
    <property type="component" value="Unassembled WGS sequence"/>
</dbReference>
<comment type="caution">
    <text evidence="2">The sequence shown here is derived from an EMBL/GenBank/DDBJ whole genome shotgun (WGS) entry which is preliminary data.</text>
</comment>
<dbReference type="SUPFAM" id="SSF88697">
    <property type="entry name" value="PUA domain-like"/>
    <property type="match status" value="1"/>
</dbReference>
<reference evidence="2 3" key="1">
    <citation type="journal article" date="2020" name="ISME J.">
        <title>Uncovering the hidden diversity of litter-decomposition mechanisms in mushroom-forming fungi.</title>
        <authorList>
            <person name="Floudas D."/>
            <person name="Bentzer J."/>
            <person name="Ahren D."/>
            <person name="Johansson T."/>
            <person name="Persson P."/>
            <person name="Tunlid A."/>
        </authorList>
    </citation>
    <scope>NUCLEOTIDE SEQUENCE [LARGE SCALE GENOMIC DNA]</scope>
    <source>
        <strain evidence="2 3">CBS 291.85</strain>
    </source>
</reference>
<dbReference type="Pfam" id="PF01878">
    <property type="entry name" value="EVE"/>
    <property type="match status" value="1"/>
</dbReference>
<protein>
    <recommendedName>
        <fullName evidence="1">EVE domain-containing protein</fullName>
    </recommendedName>
</protein>
<sequence length="68" mass="7836">MANKFWLLKAEPDSRIVKGKDVKFSVDDFEQVQTSPWEGVRNYEARNLMKEMKTGEKVGSNFISTHVS</sequence>
<evidence type="ECO:0000313" key="3">
    <source>
        <dbReference type="Proteomes" id="UP000559256"/>
    </source>
</evidence>
<name>A0A8H5GAM6_9AGAR</name>
<dbReference type="PANTHER" id="PTHR14087">
    <property type="entry name" value="THYMOCYTE NUCLEAR PROTEIN 1"/>
    <property type="match status" value="1"/>
</dbReference>
<dbReference type="InterPro" id="IPR052181">
    <property type="entry name" value="5hmC_binding"/>
</dbReference>